<gene>
    <name evidence="1" type="ORF">OSB1V03_LOCUS3433</name>
</gene>
<name>A0A7R9KJN0_9ACAR</name>
<accession>A0A7R9KJN0</accession>
<sequence>MMPKWESTNIKVSDPSCVPDQSCGWDKEKTTLYFHNTTRHAFGDYRCKVDYWSDADMKAHEHDSHTSVTVGRKENGTFFITYNAEQHYSNRPLP</sequence>
<dbReference type="EMBL" id="CAJPIZ010001382">
    <property type="protein sequence ID" value="CAG2103402.1"/>
    <property type="molecule type" value="Genomic_DNA"/>
</dbReference>
<reference evidence="1" key="1">
    <citation type="submission" date="2020-11" db="EMBL/GenBank/DDBJ databases">
        <authorList>
            <person name="Tran Van P."/>
        </authorList>
    </citation>
    <scope>NUCLEOTIDE SEQUENCE</scope>
</reference>
<evidence type="ECO:0000313" key="1">
    <source>
        <dbReference type="EMBL" id="CAD7622972.1"/>
    </source>
</evidence>
<evidence type="ECO:0000313" key="2">
    <source>
        <dbReference type="Proteomes" id="UP000759131"/>
    </source>
</evidence>
<dbReference type="OrthoDB" id="10495210at2759"/>
<proteinExistence type="predicted"/>
<dbReference type="EMBL" id="OC855957">
    <property type="protein sequence ID" value="CAD7622972.1"/>
    <property type="molecule type" value="Genomic_DNA"/>
</dbReference>
<protein>
    <submittedName>
        <fullName evidence="1">Uncharacterized protein</fullName>
    </submittedName>
</protein>
<dbReference type="Proteomes" id="UP000759131">
    <property type="component" value="Unassembled WGS sequence"/>
</dbReference>
<organism evidence="1">
    <name type="scientific">Medioppia subpectinata</name>
    <dbReference type="NCBI Taxonomy" id="1979941"/>
    <lineage>
        <taxon>Eukaryota</taxon>
        <taxon>Metazoa</taxon>
        <taxon>Ecdysozoa</taxon>
        <taxon>Arthropoda</taxon>
        <taxon>Chelicerata</taxon>
        <taxon>Arachnida</taxon>
        <taxon>Acari</taxon>
        <taxon>Acariformes</taxon>
        <taxon>Sarcoptiformes</taxon>
        <taxon>Oribatida</taxon>
        <taxon>Brachypylina</taxon>
        <taxon>Oppioidea</taxon>
        <taxon>Oppiidae</taxon>
        <taxon>Medioppia</taxon>
    </lineage>
</organism>
<dbReference type="AlphaFoldDB" id="A0A7R9KJN0"/>
<keyword evidence="2" id="KW-1185">Reference proteome</keyword>